<dbReference type="InterPro" id="IPR030802">
    <property type="entry name" value="Permease_MalE"/>
</dbReference>
<keyword evidence="3" id="KW-1185">Reference proteome</keyword>
<reference evidence="2 3" key="1">
    <citation type="submission" date="2020-08" db="EMBL/GenBank/DDBJ databases">
        <title>Edaphobacter telluris sp. nov. and Acidobacterium dinghuensis sp. nov., two acidobacteria isolated from forest soil.</title>
        <authorList>
            <person name="Fu J."/>
            <person name="Qiu L."/>
        </authorList>
    </citation>
    <scope>NUCLEOTIDE SEQUENCE [LARGE SCALE GENOMIC DNA]</scope>
    <source>
        <strain evidence="2">4Y35</strain>
    </source>
</reference>
<organism evidence="2 3">
    <name type="scientific">Alloacidobacterium dinghuense</name>
    <dbReference type="NCBI Taxonomy" id="2763107"/>
    <lineage>
        <taxon>Bacteria</taxon>
        <taxon>Pseudomonadati</taxon>
        <taxon>Acidobacteriota</taxon>
        <taxon>Terriglobia</taxon>
        <taxon>Terriglobales</taxon>
        <taxon>Acidobacteriaceae</taxon>
        <taxon>Alloacidobacterium</taxon>
    </lineage>
</organism>
<dbReference type="EMBL" id="CP060394">
    <property type="protein sequence ID" value="QNI30447.1"/>
    <property type="molecule type" value="Genomic_DNA"/>
</dbReference>
<proteinExistence type="predicted"/>
<evidence type="ECO:0000313" key="3">
    <source>
        <dbReference type="Proteomes" id="UP000515312"/>
    </source>
</evidence>
<dbReference type="Pfam" id="PF02405">
    <property type="entry name" value="MlaE"/>
    <property type="match status" value="1"/>
</dbReference>
<dbReference type="AlphaFoldDB" id="A0A7G8BD27"/>
<dbReference type="GO" id="GO:0043190">
    <property type="term" value="C:ATP-binding cassette (ABC) transporter complex"/>
    <property type="evidence" value="ECO:0007669"/>
    <property type="project" value="InterPro"/>
</dbReference>
<dbReference type="PANTHER" id="PTHR30188">
    <property type="entry name" value="ABC TRANSPORTER PERMEASE PROTEIN-RELATED"/>
    <property type="match status" value="1"/>
</dbReference>
<feature type="transmembrane region" description="Helical" evidence="1">
    <location>
        <begin position="48"/>
        <end position="74"/>
    </location>
</feature>
<dbReference type="KEGG" id="adin:H7849_14945"/>
<dbReference type="Proteomes" id="UP000515312">
    <property type="component" value="Chromosome"/>
</dbReference>
<name>A0A7G8BD27_9BACT</name>
<keyword evidence="1" id="KW-0812">Transmembrane</keyword>
<keyword evidence="1" id="KW-0472">Membrane</keyword>
<keyword evidence="1" id="KW-1133">Transmembrane helix</keyword>
<sequence>MRYAAEAILLHDVFMGMMKSLVFATIIVHVGCLEGFRVKGGPEAVGRAATLAVVRSTFLVIFADLFITTLFYMLDRS</sequence>
<gene>
    <name evidence="2" type="ORF">H7849_14945</name>
</gene>
<dbReference type="GO" id="GO:0005548">
    <property type="term" value="F:phospholipid transporter activity"/>
    <property type="evidence" value="ECO:0007669"/>
    <property type="project" value="TreeGrafter"/>
</dbReference>
<evidence type="ECO:0000313" key="2">
    <source>
        <dbReference type="EMBL" id="QNI30447.1"/>
    </source>
</evidence>
<protein>
    <submittedName>
        <fullName evidence="2">ABC transporter permease</fullName>
    </submittedName>
</protein>
<accession>A0A7G8BD27</accession>
<evidence type="ECO:0000256" key="1">
    <source>
        <dbReference type="SAM" id="Phobius"/>
    </source>
</evidence>